<proteinExistence type="predicted"/>
<evidence type="ECO:0000313" key="1">
    <source>
        <dbReference type="EMBL" id="CAB4552478.1"/>
    </source>
</evidence>
<dbReference type="AlphaFoldDB" id="A0A6J6CRL8"/>
<protein>
    <submittedName>
        <fullName evidence="1">Unannotated protein</fullName>
    </submittedName>
</protein>
<dbReference type="EMBL" id="CAEZSR010000032">
    <property type="protein sequence ID" value="CAB4552478.1"/>
    <property type="molecule type" value="Genomic_DNA"/>
</dbReference>
<name>A0A6J6CRL8_9ZZZZ</name>
<gene>
    <name evidence="1" type="ORF">UFOPK1493_01171</name>
</gene>
<organism evidence="1">
    <name type="scientific">freshwater metagenome</name>
    <dbReference type="NCBI Taxonomy" id="449393"/>
    <lineage>
        <taxon>unclassified sequences</taxon>
        <taxon>metagenomes</taxon>
        <taxon>ecological metagenomes</taxon>
    </lineage>
</organism>
<accession>A0A6J6CRL8</accession>
<sequence length="440" mass="47022">MLGGFGQRTTPSDGVLDTVAAKALWVSNGTSQVLVITADLIAIPHQVSQPVVEAITAGTTLTADQVLICASHSHSAPLPFGPSAPGVAAYTHLLVDKLIEVGLAAMTEAVACTIGSGVGEIDVVFNRRTRGNPDLVDRRVPVLAVRRALDGRTLAVLFGAGCHPVTLGWQNNLISGDFPGAAQRAIEVALGDGLAMFVNTTEANVIPITSPNCDALDPRGYQNGSAADAELIGRTLADEVLRVLGRIETTPEVALGSMRRTMRLDANNAAFDLPTAQARLDRADAVLAARLGHDFVDRANGYLWALASRYVVETDCSEDEMRNVMIACCEHLGLTARIARGRALEPVEVAIQVLRIHDLDLLALPGEPLVEVGREWSARANGDRAFVIGLANAHHRYLPLREHFELDDARRQYDTVTAGLEPSAVDRMLDEAAAMLPHVR</sequence>
<reference evidence="1" key="1">
    <citation type="submission" date="2020-05" db="EMBL/GenBank/DDBJ databases">
        <authorList>
            <person name="Chiriac C."/>
            <person name="Salcher M."/>
            <person name="Ghai R."/>
            <person name="Kavagutti S V."/>
        </authorList>
    </citation>
    <scope>NUCLEOTIDE SEQUENCE</scope>
</reference>